<dbReference type="Gene3D" id="1.10.10.10">
    <property type="entry name" value="Winged helix-like DNA-binding domain superfamily/Winged helix DNA-binding domain"/>
    <property type="match status" value="1"/>
</dbReference>
<organism evidence="5 6">
    <name type="scientific">Methylobacterium terricola</name>
    <dbReference type="NCBI Taxonomy" id="2583531"/>
    <lineage>
        <taxon>Bacteria</taxon>
        <taxon>Pseudomonadati</taxon>
        <taxon>Pseudomonadota</taxon>
        <taxon>Alphaproteobacteria</taxon>
        <taxon>Hyphomicrobiales</taxon>
        <taxon>Methylobacteriaceae</taxon>
        <taxon>Methylobacterium</taxon>
    </lineage>
</organism>
<dbReference type="GO" id="GO:0005829">
    <property type="term" value="C:cytosol"/>
    <property type="evidence" value="ECO:0007669"/>
    <property type="project" value="TreeGrafter"/>
</dbReference>
<gene>
    <name evidence="5" type="ORF">FF100_35775</name>
</gene>
<dbReference type="SMART" id="SM00100">
    <property type="entry name" value="cNMP"/>
    <property type="match status" value="1"/>
</dbReference>
<evidence type="ECO:0000256" key="2">
    <source>
        <dbReference type="ARBA" id="ARBA00023125"/>
    </source>
</evidence>
<proteinExistence type="predicted"/>
<dbReference type="InterPro" id="IPR000595">
    <property type="entry name" value="cNMP-bd_dom"/>
</dbReference>
<comment type="caution">
    <text evidence="5">The sequence shown here is derived from an EMBL/GenBank/DDBJ whole genome shotgun (WGS) entry which is preliminary data.</text>
</comment>
<dbReference type="Pfam" id="PF00027">
    <property type="entry name" value="cNMP_binding"/>
    <property type="match status" value="1"/>
</dbReference>
<feature type="domain" description="HTH crp-type" evidence="4">
    <location>
        <begin position="165"/>
        <end position="239"/>
    </location>
</feature>
<reference evidence="5 6" key="1">
    <citation type="submission" date="2019-06" db="EMBL/GenBank/DDBJ databases">
        <title>Genome of Methylobacterium sp. 17Sr1-39.</title>
        <authorList>
            <person name="Seo T."/>
        </authorList>
    </citation>
    <scope>NUCLEOTIDE SEQUENCE [LARGE SCALE GENOMIC DNA]</scope>
    <source>
        <strain evidence="5 6">17Sr1-39</strain>
    </source>
</reference>
<dbReference type="OrthoDB" id="7584044at2"/>
<dbReference type="InterPro" id="IPR036390">
    <property type="entry name" value="WH_DNA-bd_sf"/>
</dbReference>
<name>A0A5C4L6E7_9HYPH</name>
<dbReference type="PANTHER" id="PTHR24567">
    <property type="entry name" value="CRP FAMILY TRANSCRIPTIONAL REGULATORY PROTEIN"/>
    <property type="match status" value="1"/>
</dbReference>
<evidence type="ECO:0000256" key="3">
    <source>
        <dbReference type="ARBA" id="ARBA00023163"/>
    </source>
</evidence>
<dbReference type="EMBL" id="VDDA01000062">
    <property type="protein sequence ID" value="TNC05410.1"/>
    <property type="molecule type" value="Genomic_DNA"/>
</dbReference>
<dbReference type="InterPro" id="IPR018490">
    <property type="entry name" value="cNMP-bd_dom_sf"/>
</dbReference>
<protein>
    <submittedName>
        <fullName evidence="5">Crp/Fnr family transcriptional regulator</fullName>
    </submittedName>
</protein>
<dbReference type="RefSeq" id="WP_139040750.1">
    <property type="nucleotide sequence ID" value="NZ_VDDA01000062.1"/>
</dbReference>
<dbReference type="InterPro" id="IPR014710">
    <property type="entry name" value="RmlC-like_jellyroll"/>
</dbReference>
<dbReference type="SMART" id="SM00419">
    <property type="entry name" value="HTH_CRP"/>
    <property type="match status" value="1"/>
</dbReference>
<dbReference type="PANTHER" id="PTHR24567:SF68">
    <property type="entry name" value="DNA-BINDING TRANSCRIPTIONAL DUAL REGULATOR CRP"/>
    <property type="match status" value="1"/>
</dbReference>
<keyword evidence="1" id="KW-0805">Transcription regulation</keyword>
<evidence type="ECO:0000259" key="4">
    <source>
        <dbReference type="PROSITE" id="PS51063"/>
    </source>
</evidence>
<dbReference type="InterPro" id="IPR036388">
    <property type="entry name" value="WH-like_DNA-bd_sf"/>
</dbReference>
<dbReference type="GO" id="GO:0003700">
    <property type="term" value="F:DNA-binding transcription factor activity"/>
    <property type="evidence" value="ECO:0007669"/>
    <property type="project" value="TreeGrafter"/>
</dbReference>
<keyword evidence="6" id="KW-1185">Reference proteome</keyword>
<dbReference type="Pfam" id="PF13545">
    <property type="entry name" value="HTH_Crp_2"/>
    <property type="match status" value="1"/>
</dbReference>
<dbReference type="Gene3D" id="2.60.120.10">
    <property type="entry name" value="Jelly Rolls"/>
    <property type="match status" value="1"/>
</dbReference>
<keyword evidence="3" id="KW-0804">Transcription</keyword>
<dbReference type="CDD" id="cd00038">
    <property type="entry name" value="CAP_ED"/>
    <property type="match status" value="1"/>
</dbReference>
<evidence type="ECO:0000256" key="1">
    <source>
        <dbReference type="ARBA" id="ARBA00023015"/>
    </source>
</evidence>
<sequence>MSGFKRVEPIRIPVPQLNQHHRHVLIRKLDRLIPLAEIDASALANLSVGMRQVGPRTDLLHEGDTPDEVILMLDGFAARCKFQPTGKRQILAHLLPGDLCEPDAGYLSRLDFSVCTLSACMVAFISRRALASTLERYPATAHALRLVKLQEEAISREWLVNVGCRSALERMAHLLCELLVRLQAVGFATRDGYGLPITQQDLGDTLGLSNVHVNRTLKVMRDQNLVEWRGRQLKILDLSRLQVIAAFKLGYLHSTAGHDILAQ</sequence>
<dbReference type="InterPro" id="IPR050397">
    <property type="entry name" value="Env_Response_Regulators"/>
</dbReference>
<dbReference type="SUPFAM" id="SSF51206">
    <property type="entry name" value="cAMP-binding domain-like"/>
    <property type="match status" value="1"/>
</dbReference>
<evidence type="ECO:0000313" key="5">
    <source>
        <dbReference type="EMBL" id="TNC05410.1"/>
    </source>
</evidence>
<dbReference type="PROSITE" id="PS51063">
    <property type="entry name" value="HTH_CRP_2"/>
    <property type="match status" value="1"/>
</dbReference>
<dbReference type="InterPro" id="IPR012318">
    <property type="entry name" value="HTH_CRP"/>
</dbReference>
<accession>A0A5C4L6E7</accession>
<dbReference type="AlphaFoldDB" id="A0A5C4L6E7"/>
<keyword evidence="2" id="KW-0238">DNA-binding</keyword>
<dbReference type="GO" id="GO:0003677">
    <property type="term" value="F:DNA binding"/>
    <property type="evidence" value="ECO:0007669"/>
    <property type="project" value="UniProtKB-KW"/>
</dbReference>
<evidence type="ECO:0000313" key="6">
    <source>
        <dbReference type="Proteomes" id="UP000305267"/>
    </source>
</evidence>
<dbReference type="SUPFAM" id="SSF46785">
    <property type="entry name" value="Winged helix' DNA-binding domain"/>
    <property type="match status" value="1"/>
</dbReference>
<dbReference type="Proteomes" id="UP000305267">
    <property type="component" value="Unassembled WGS sequence"/>
</dbReference>